<evidence type="ECO:0000313" key="1">
    <source>
        <dbReference type="EMBL" id="MCK9818280.1"/>
    </source>
</evidence>
<name>A0ABT0JRM9_9PSED</name>
<keyword evidence="2" id="KW-1185">Reference proteome</keyword>
<accession>A0ABT0JRM9</accession>
<sequence length="237" mass="25320">MTEEQSSGGTVLDQRKAMWNSGELQIRLVSQLVNPEAIKAIGSALFEIDNTVKSVFRPEVVSQIQSVIRHVDAVAGSTQFGQMARNIEALGGTVAAALRSPLVMYLISGRGPDLGSFVTLGGTASVSVNLSGDARVVTAAEIELEQQIIGRLESGETVESLTLAQRLHLFTIYKAICWLCVSLLAVNGARDDLCSLQPKLLPTMTSNQVARAVRSTLCDAPLEFLSPYRSVKGEGCA</sequence>
<reference evidence="1 2" key="2">
    <citation type="journal article" date="2023" name="Plant Pathol.">
        <title>Dismantling and reorganizing Pseudomonas marginalis sensu#lato.</title>
        <authorList>
            <person name="Sawada H."/>
            <person name="Fujikawa T."/>
            <person name="Satou M."/>
        </authorList>
    </citation>
    <scope>NUCLEOTIDE SEQUENCE [LARGE SCALE GENOMIC DNA]</scope>
    <source>
        <strain evidence="1 2">MAFF 302046</strain>
    </source>
</reference>
<organism evidence="1 2">
    <name type="scientific">Pseudomonas morbosilactucae</name>
    <dbReference type="NCBI Taxonomy" id="2938197"/>
    <lineage>
        <taxon>Bacteria</taxon>
        <taxon>Pseudomonadati</taxon>
        <taxon>Pseudomonadota</taxon>
        <taxon>Gammaproteobacteria</taxon>
        <taxon>Pseudomonadales</taxon>
        <taxon>Pseudomonadaceae</taxon>
        <taxon>Pseudomonas</taxon>
    </lineage>
</organism>
<dbReference type="RefSeq" id="WP_268263878.1">
    <property type="nucleotide sequence ID" value="NZ_JALQCX010000077.1"/>
</dbReference>
<dbReference type="EMBL" id="JALQCX010000077">
    <property type="protein sequence ID" value="MCK9818280.1"/>
    <property type="molecule type" value="Genomic_DNA"/>
</dbReference>
<evidence type="ECO:0000313" key="2">
    <source>
        <dbReference type="Proteomes" id="UP001155163"/>
    </source>
</evidence>
<proteinExistence type="predicted"/>
<gene>
    <name evidence="1" type="ORF">M1B35_30205</name>
</gene>
<reference evidence="1 2" key="1">
    <citation type="journal article" date="2022" name="Int. J. Syst. Evol. Microbiol.">
        <title>Pseudomonas aegrilactucae sp. nov. and Pseudomonas morbosilactucae sp. nov., pathogens causing bacterial rot of lettuce in Japan.</title>
        <authorList>
            <person name="Sawada H."/>
            <person name="Fujikawa T."/>
            <person name="Satou M."/>
        </authorList>
    </citation>
    <scope>NUCLEOTIDE SEQUENCE [LARGE SCALE GENOMIC DNA]</scope>
    <source>
        <strain evidence="1 2">MAFF 302046</strain>
    </source>
</reference>
<protein>
    <submittedName>
        <fullName evidence="1">Uncharacterized protein</fullName>
    </submittedName>
</protein>
<dbReference type="Proteomes" id="UP001155163">
    <property type="component" value="Unassembled WGS sequence"/>
</dbReference>
<comment type="caution">
    <text evidence="1">The sequence shown here is derived from an EMBL/GenBank/DDBJ whole genome shotgun (WGS) entry which is preliminary data.</text>
</comment>